<organism evidence="2 3">
    <name type="scientific">Takifugu flavidus</name>
    <name type="common">sansaifugu</name>
    <dbReference type="NCBI Taxonomy" id="433684"/>
    <lineage>
        <taxon>Eukaryota</taxon>
        <taxon>Metazoa</taxon>
        <taxon>Chordata</taxon>
        <taxon>Craniata</taxon>
        <taxon>Vertebrata</taxon>
        <taxon>Euteleostomi</taxon>
        <taxon>Actinopterygii</taxon>
        <taxon>Neopterygii</taxon>
        <taxon>Teleostei</taxon>
        <taxon>Neoteleostei</taxon>
        <taxon>Acanthomorphata</taxon>
        <taxon>Eupercaria</taxon>
        <taxon>Tetraodontiformes</taxon>
        <taxon>Tetradontoidea</taxon>
        <taxon>Tetraodontidae</taxon>
        <taxon>Takifugu</taxon>
    </lineage>
</organism>
<evidence type="ECO:0000313" key="2">
    <source>
        <dbReference type="EMBL" id="TWW59609.1"/>
    </source>
</evidence>
<dbReference type="AlphaFoldDB" id="A0A5C6MXR3"/>
<sequence>MSGVQQHGDMTAERLSLNGSAALGLHDQGMNSALHEVRVLNIVFIGLALVILTITGLYCITSCYHRSRQSKRAQVYEKAVTRRDSPEPVAVKAVKRSASFVNPLTFFRRPESQKDSKIYYIYTNPLPVGLKEEEEEERMRAAEETLTFHEFPNHPESGIILDPPIFYMQL</sequence>
<gene>
    <name evidence="2" type="ORF">D4764_06G0011390</name>
</gene>
<dbReference type="EMBL" id="RHFK02000019">
    <property type="protein sequence ID" value="TWW59609.1"/>
    <property type="molecule type" value="Genomic_DNA"/>
</dbReference>
<reference evidence="2 3" key="1">
    <citation type="submission" date="2019-04" db="EMBL/GenBank/DDBJ databases">
        <title>Chromosome genome assembly for Takifugu flavidus.</title>
        <authorList>
            <person name="Xiao S."/>
        </authorList>
    </citation>
    <scope>NUCLEOTIDE SEQUENCE [LARGE SCALE GENOMIC DNA]</scope>
    <source>
        <strain evidence="2">HTHZ2018</strain>
        <tissue evidence="2">Muscle</tissue>
    </source>
</reference>
<comment type="caution">
    <text evidence="2">The sequence shown here is derived from an EMBL/GenBank/DDBJ whole genome shotgun (WGS) entry which is preliminary data.</text>
</comment>
<name>A0A5C6MXR3_9TELE</name>
<protein>
    <submittedName>
        <fullName evidence="2">Uncharacterized protein</fullName>
    </submittedName>
</protein>
<feature type="transmembrane region" description="Helical" evidence="1">
    <location>
        <begin position="39"/>
        <end position="64"/>
    </location>
</feature>
<keyword evidence="1" id="KW-0472">Membrane</keyword>
<proteinExistence type="predicted"/>
<keyword evidence="1" id="KW-1133">Transmembrane helix</keyword>
<keyword evidence="3" id="KW-1185">Reference proteome</keyword>
<evidence type="ECO:0000313" key="3">
    <source>
        <dbReference type="Proteomes" id="UP000324091"/>
    </source>
</evidence>
<dbReference type="Proteomes" id="UP000324091">
    <property type="component" value="Chromosome 6"/>
</dbReference>
<accession>A0A5C6MXR3</accession>
<evidence type="ECO:0000256" key="1">
    <source>
        <dbReference type="SAM" id="Phobius"/>
    </source>
</evidence>
<keyword evidence="1" id="KW-0812">Transmembrane</keyword>